<protein>
    <submittedName>
        <fullName evidence="4">Uncharacterized protein</fullName>
    </submittedName>
</protein>
<feature type="region of interest" description="Disordered" evidence="1">
    <location>
        <begin position="1492"/>
        <end position="1513"/>
    </location>
</feature>
<feature type="compositionally biased region" description="Pro residues" evidence="1">
    <location>
        <begin position="1544"/>
        <end position="1553"/>
    </location>
</feature>
<feature type="compositionally biased region" description="Polar residues" evidence="1">
    <location>
        <begin position="1331"/>
        <end position="1350"/>
    </location>
</feature>
<dbReference type="PROSITE" id="PS50011">
    <property type="entry name" value="PROTEIN_KINASE_DOM"/>
    <property type="match status" value="1"/>
</dbReference>
<dbReference type="InterPro" id="IPR051681">
    <property type="entry name" value="Ser/Thr_Kinases-Pseudokinases"/>
</dbReference>
<feature type="region of interest" description="Disordered" evidence="1">
    <location>
        <begin position="700"/>
        <end position="739"/>
    </location>
</feature>
<feature type="compositionally biased region" description="Basic and acidic residues" evidence="1">
    <location>
        <begin position="1094"/>
        <end position="1106"/>
    </location>
</feature>
<dbReference type="PANTHER" id="PTHR44329:SF214">
    <property type="entry name" value="PROTEIN KINASE DOMAIN-CONTAINING PROTEIN"/>
    <property type="match status" value="1"/>
</dbReference>
<feature type="compositionally biased region" description="Low complexity" evidence="1">
    <location>
        <begin position="670"/>
        <end position="680"/>
    </location>
</feature>
<feature type="compositionally biased region" description="Polar residues" evidence="1">
    <location>
        <begin position="344"/>
        <end position="362"/>
    </location>
</feature>
<accession>A0AAW1RAE1</accession>
<dbReference type="InterPro" id="IPR000014">
    <property type="entry name" value="PAS"/>
</dbReference>
<feature type="compositionally biased region" description="Pro residues" evidence="1">
    <location>
        <begin position="574"/>
        <end position="584"/>
    </location>
</feature>
<dbReference type="PROSITE" id="PS50112">
    <property type="entry name" value="PAS"/>
    <property type="match status" value="1"/>
</dbReference>
<dbReference type="GO" id="GO:0004674">
    <property type="term" value="F:protein serine/threonine kinase activity"/>
    <property type="evidence" value="ECO:0007669"/>
    <property type="project" value="TreeGrafter"/>
</dbReference>
<feature type="compositionally biased region" description="Polar residues" evidence="1">
    <location>
        <begin position="1296"/>
        <end position="1309"/>
    </location>
</feature>
<feature type="region of interest" description="Disordered" evidence="1">
    <location>
        <begin position="326"/>
        <end position="372"/>
    </location>
</feature>
<feature type="compositionally biased region" description="Low complexity" evidence="1">
    <location>
        <begin position="1140"/>
        <end position="1168"/>
    </location>
</feature>
<sequence length="2590" mass="274352">MPGLAEPVPLQGREESGRLSTVEALRVLEDPTDVELKALTQLARTAFGGSSLSGVSVVGKRNAWYKALWCKGPEGVERRRDWAFCSWALLPDSPEVLVCEDTQLDARFQTSPHVIGEPYIRFYAGAPLIASNGYRVGTFCVADFEPRVLCAEQVNLLCQIAEAVMREMEEAHFMRLGSDSLASMLRPKSCFRSPILFCDISRDAWNIQYSNKPWADAAGLLMEELQGNVNLWELFQPSDTSQAASKQMEEALIQEVPFRVIVQRRFHPTSDVDDDPLCLEFRPTGHGPLDAATPRVGIPSHIPTAAEAPLFDEDEEEEEPKIWLATIVRKKQTKPRRDTKRASRANTTRSGSSDTMSVASWNSGGSLASAASRGTSTSTQMIAAANPGLAGLSADELDRNPGSLSPALVATVQKLGAVQAAMQDARSPPLIPVEEVSLGVILAAGRDSHIFRGKWNGAPVAVKVMKTPYADCIHWEACQLWVPPEASLALGFYHPNIVRTYKFACPAEVQDSPPDYVSASPPAELASLNAAAVNRQATQAKMSFPRAPPAPFTPSPREEPPRSAAQASRIVDPTPRPVPAAKPPPTALEIRQALGVRPFGPPANGHASQRPPLAPPPLLSVPAAGPRSIPTTAAVSPRAPTPVPISSPTASRLPPPSKIPRPAAVGPAVQQPQPTQLQPQGAALSNRVATLQGAIQQAAIGQRPAAAAPRPPTAVPHDPMPAVAPRPPMPLSDESSPRMASRVELAVPMPSLRDLPESAAPQQNGRPVSIDGGIMHGGTAVRPPPFATYQNPHMPLQLPSSPTQQLEEDARVLEVLARLRGQVGEPPVGSVSAPMVPPVLPSSTPITSEDRLSPVDSGRYTQPSSLSRMPSPPGPATPTGGSQAPFGDAPSVLELTRSQLPGPLPQTPLPAGFSAALPNVQSASGRIETGPMSMPPSPPLFAPLQPSNIPRSPQGRREAAPPPDPSRSPRSLSLIPGPPAAGPREGPATPPQAEIPTPKMFADSGSPPREGFSGQPHSSTASPVNAQGDSRIPHPTHATSPHSGPHPADASAATAAPIIAEAPAVGQPQDAFASQPIPTAVPTVTEAPALGQPRDTRMAMHTKDQLPDLQSFAFAPAHPPRLQSSITQSMGMPAPSLPVDAAMESSSDHSASTAAATPAIQAAPAEAALRPQPSQQDAFTNKHEMQDAPMHLSEQPRQLSITSQDSSMNAGRRFMDRINASGHPGDEFSEEPNPFDLSAEPRDGSDEEMGSAQPIEALDSHQQHGMSGTALVSGQPAADQPDGTRKGSSEYHNENVGENGQASGNQAAATLSFAGVPEQQPGDAFHVSAASEHQPSESSIMVAGSENQPAPLNPSAEASGDQQVVTDSFAGSSEHQPMHPLHPAGASDVQLSGSSNFAGSPHIQPALGDSADDDDDDRAYLAARDADDKASGSFYSTVRKAEMPAAPRYLPGDDRAYLAPKDADDKAQSSFYSTVPILQTESSDLEQWLTPTPSLTSLSETGIPPASSQTEYDLPPQLLQDSAAVYNNPLHAFAGNDSTMSPELAPPQQPLPMFPDDSPREMPQQQMPMAHVQEQQGPHLSSSEAEDSVMVISPTGSSPAQESSPRQPTSAGSGSAGQQTAMSAGASPQVGHPRVGALFTSPPDTPASAWSPSQGPPPTHQRFAHMGMQHAFLDEPANAHSSPEDPSPPAGFGSTLSTPTSSLQGIPARSSSHIPATPEHYLPPLASPTRDSSPFPQLKIRTGYDPSRNARILAATATPPEPMRVPPHLREIEPTPLPSALEPAAEPVGLQEVGFLGVPPRQPSPEKSASSRTLLGPDGYFSQTWNTWRGRLSGPASNPSEGTAVSPQDLAPDRSIASLTTGDDEGTAVSPLDVAPDAGRRQAVGTHSFNPRSYMQGPPPAVGPYAPFLQMQQQQQQPLQQQSPMRHVGFAELPPPIYASPARSITQSPHHSSIDELHLSEGRIHGANLNAPMADLSGLQLAPQTLFDEDLDPFDDEDFDAPTQIPTPTRNAFEGAHPSFHPYAAAAHPQPLQTAAPTADLGRPLQSLHPHPLNLRGGAAEADAMSNEWSSGPSTPMAGIVSSPGTPQGSSEPPNWDLDLSPNGSHGARSRFDGRLSSSNLPNAQRPSPFAGADEIQPAAPDVQIRQGRIPGGLQNDRYEAGGASAMRTSSSESSNAGASSVQPRRMPRDAEDELAGSTLRPISKASGRSLEGVPTLLTQQRPEPMEDEMPIQLNTQVGNQPSAMEAALRERQVQKTAPGAVKPDSPAANGSSGSGRVRFREAGVQNPLYRGRRNEGARRAARRVPSVETWLIMEYCNCGTLRDAVERGWLRSPGISRPDPQKVLHVAWEVASGLTCLHNLGLAHGNLTPSNILLSDSPDAPTGFIAKLSDFGHSGACGNSSLQVKPRNAGRWTPCAPELMAHGTLTKGGDVYALGLLIIEMASGESPWGVETPFQKAMELAVQQKKRPPVPTFLSRSVKSLLKKCLTWDPEKRPAMHKVLKKLEKLKSASVTGKRSRGKFWRRLLGITGFSRGRHNDEVVSTTSGTTLATSVSTVTSRGSTMRTRVRQRKPMVERISPGPQRKLMKRTG</sequence>
<feature type="compositionally biased region" description="Low complexity" evidence="1">
    <location>
        <begin position="1045"/>
        <end position="1064"/>
    </location>
</feature>
<feature type="compositionally biased region" description="Polar residues" evidence="1">
    <location>
        <begin position="2083"/>
        <end position="2093"/>
    </location>
</feature>
<feature type="domain" description="Protein kinase" evidence="2">
    <location>
        <begin position="2232"/>
        <end position="2507"/>
    </location>
</feature>
<feature type="compositionally biased region" description="Polar residues" evidence="1">
    <location>
        <begin position="1389"/>
        <end position="1398"/>
    </location>
</feature>
<dbReference type="GO" id="GO:0005524">
    <property type="term" value="F:ATP binding"/>
    <property type="evidence" value="ECO:0007669"/>
    <property type="project" value="InterPro"/>
</dbReference>
<feature type="compositionally biased region" description="Polar residues" evidence="1">
    <location>
        <begin position="1594"/>
        <end position="1622"/>
    </location>
</feature>
<proteinExistence type="predicted"/>
<dbReference type="Pfam" id="PF00069">
    <property type="entry name" value="Pkinase"/>
    <property type="match status" value="1"/>
</dbReference>
<feature type="compositionally biased region" description="Low complexity" evidence="1">
    <location>
        <begin position="1909"/>
        <end position="1923"/>
    </location>
</feature>
<feature type="compositionally biased region" description="Pro residues" evidence="1">
    <location>
        <begin position="709"/>
        <end position="730"/>
    </location>
</feature>
<feature type="compositionally biased region" description="Polar residues" evidence="1">
    <location>
        <begin position="1015"/>
        <end position="1028"/>
    </location>
</feature>
<feature type="region of interest" description="Disordered" evidence="1">
    <location>
        <begin position="537"/>
        <end position="584"/>
    </location>
</feature>
<feature type="region of interest" description="Disordered" evidence="1">
    <location>
        <begin position="596"/>
        <end position="684"/>
    </location>
</feature>
<dbReference type="Gene3D" id="1.10.510.10">
    <property type="entry name" value="Transferase(Phosphotransferase) domain 1"/>
    <property type="match status" value="1"/>
</dbReference>
<dbReference type="PANTHER" id="PTHR44329">
    <property type="entry name" value="SERINE/THREONINE-PROTEIN KINASE TNNI3K-RELATED"/>
    <property type="match status" value="1"/>
</dbReference>
<reference evidence="4 5" key="1">
    <citation type="journal article" date="2024" name="Nat. Commun.">
        <title>Phylogenomics reveals the evolutionary origins of lichenization in chlorophyte algae.</title>
        <authorList>
            <person name="Puginier C."/>
            <person name="Libourel C."/>
            <person name="Otte J."/>
            <person name="Skaloud P."/>
            <person name="Haon M."/>
            <person name="Grisel S."/>
            <person name="Petersen M."/>
            <person name="Berrin J.G."/>
            <person name="Delaux P.M."/>
            <person name="Dal Grande F."/>
            <person name="Keller J."/>
        </authorList>
    </citation>
    <scope>NUCLEOTIDE SEQUENCE [LARGE SCALE GENOMIC DNA]</scope>
    <source>
        <strain evidence="4 5">SAG 2145</strain>
    </source>
</reference>
<feature type="compositionally biased region" description="Basic and acidic residues" evidence="1">
    <location>
        <begin position="1451"/>
        <end position="1467"/>
    </location>
</feature>
<feature type="compositionally biased region" description="Low complexity" evidence="1">
    <location>
        <begin position="2170"/>
        <end position="2181"/>
    </location>
</feature>
<feature type="region of interest" description="Disordered" evidence="1">
    <location>
        <begin position="2252"/>
        <end position="2277"/>
    </location>
</feature>
<feature type="region of interest" description="Disordered" evidence="1">
    <location>
        <begin position="2004"/>
        <end position="2023"/>
    </location>
</feature>
<keyword evidence="5" id="KW-1185">Reference proteome</keyword>
<evidence type="ECO:0000259" key="2">
    <source>
        <dbReference type="PROSITE" id="PS50011"/>
    </source>
</evidence>
<dbReference type="InterPro" id="IPR029016">
    <property type="entry name" value="GAF-like_dom_sf"/>
</dbReference>
<evidence type="ECO:0000259" key="3">
    <source>
        <dbReference type="PROSITE" id="PS50112"/>
    </source>
</evidence>
<feature type="compositionally biased region" description="Basic residues" evidence="1">
    <location>
        <begin position="328"/>
        <end position="343"/>
    </location>
</feature>
<feature type="compositionally biased region" description="Polar residues" evidence="1">
    <location>
        <begin position="1563"/>
        <end position="1583"/>
    </location>
</feature>
<organism evidence="4 5">
    <name type="scientific">Apatococcus lobatus</name>
    <dbReference type="NCBI Taxonomy" id="904363"/>
    <lineage>
        <taxon>Eukaryota</taxon>
        <taxon>Viridiplantae</taxon>
        <taxon>Chlorophyta</taxon>
        <taxon>core chlorophytes</taxon>
        <taxon>Trebouxiophyceae</taxon>
        <taxon>Chlorellales</taxon>
        <taxon>Chlorellaceae</taxon>
        <taxon>Apatococcus</taxon>
    </lineage>
</organism>
<feature type="compositionally biased region" description="Low complexity" evidence="1">
    <location>
        <begin position="363"/>
        <end position="372"/>
    </location>
</feature>
<feature type="domain" description="PAS" evidence="3">
    <location>
        <begin position="193"/>
        <end position="255"/>
    </location>
</feature>
<evidence type="ECO:0000256" key="1">
    <source>
        <dbReference type="SAM" id="MobiDB-lite"/>
    </source>
</evidence>
<dbReference type="Proteomes" id="UP001438707">
    <property type="component" value="Unassembled WGS sequence"/>
</dbReference>
<dbReference type="SUPFAM" id="SSF55781">
    <property type="entry name" value="GAF domain-like"/>
    <property type="match status" value="1"/>
</dbReference>
<dbReference type="Gene3D" id="3.30.200.20">
    <property type="entry name" value="Phosphorylase Kinase, domain 1"/>
    <property type="match status" value="1"/>
</dbReference>
<name>A0AAW1RAE1_9CHLO</name>
<feature type="compositionally biased region" description="Polar residues" evidence="1">
    <location>
        <begin position="1694"/>
        <end position="1714"/>
    </location>
</feature>
<feature type="region of interest" description="Disordered" evidence="1">
    <location>
        <begin position="824"/>
        <end position="1106"/>
    </location>
</feature>
<feature type="compositionally biased region" description="Polar residues" evidence="1">
    <location>
        <begin position="859"/>
        <end position="868"/>
    </location>
</feature>
<feature type="compositionally biased region" description="Polar residues" evidence="1">
    <location>
        <begin position="1195"/>
        <end position="1209"/>
    </location>
</feature>
<feature type="compositionally biased region" description="Polar residues" evidence="1">
    <location>
        <begin position="2116"/>
        <end position="2126"/>
    </location>
</feature>
<comment type="caution">
    <text evidence="4">The sequence shown here is derived from an EMBL/GenBank/DDBJ whole genome shotgun (WGS) entry which is preliminary data.</text>
</comment>
<dbReference type="Gene3D" id="3.30.450.40">
    <property type="match status" value="1"/>
</dbReference>
<evidence type="ECO:0000313" key="5">
    <source>
        <dbReference type="Proteomes" id="UP001438707"/>
    </source>
</evidence>
<feature type="compositionally biased region" description="Polar residues" evidence="1">
    <location>
        <begin position="1263"/>
        <end position="1272"/>
    </location>
</feature>
<feature type="compositionally biased region" description="Polar residues" evidence="1">
    <location>
        <begin position="1360"/>
        <end position="1375"/>
    </location>
</feature>
<dbReference type="InterPro" id="IPR000719">
    <property type="entry name" value="Prot_kinase_dom"/>
</dbReference>
<dbReference type="InterPro" id="IPR011009">
    <property type="entry name" value="Kinase-like_dom_sf"/>
</dbReference>
<feature type="compositionally biased region" description="Polar residues" evidence="1">
    <location>
        <begin position="1835"/>
        <end position="1846"/>
    </location>
</feature>
<feature type="region of interest" description="Disordered" evidence="1">
    <location>
        <begin position="1534"/>
        <end position="1782"/>
    </location>
</feature>
<feature type="region of interest" description="Disordered" evidence="1">
    <location>
        <begin position="1794"/>
        <end position="1923"/>
    </location>
</feature>
<dbReference type="SUPFAM" id="SSF56112">
    <property type="entry name" value="Protein kinase-like (PK-like)"/>
    <property type="match status" value="1"/>
</dbReference>
<dbReference type="EMBL" id="JALJOS010000015">
    <property type="protein sequence ID" value="KAK9830827.1"/>
    <property type="molecule type" value="Genomic_DNA"/>
</dbReference>
<evidence type="ECO:0000313" key="4">
    <source>
        <dbReference type="EMBL" id="KAK9830827.1"/>
    </source>
</evidence>
<feature type="region of interest" description="Disordered" evidence="1">
    <location>
        <begin position="2035"/>
        <end position="2224"/>
    </location>
</feature>
<gene>
    <name evidence="4" type="ORF">WJX74_009099</name>
</gene>
<feature type="compositionally biased region" description="Basic and acidic residues" evidence="1">
    <location>
        <begin position="1282"/>
        <end position="1295"/>
    </location>
</feature>
<feature type="region of interest" description="Disordered" evidence="1">
    <location>
        <begin position="1121"/>
        <end position="1467"/>
    </location>
</feature>